<keyword evidence="3 5" id="KW-0326">Glycosidase</keyword>
<dbReference type="EMBL" id="BAAAVT010000009">
    <property type="protein sequence ID" value="GAA3064314.1"/>
    <property type="molecule type" value="Genomic_DNA"/>
</dbReference>
<feature type="domain" description="GH10" evidence="8">
    <location>
        <begin position="3"/>
        <end position="349"/>
    </location>
</feature>
<dbReference type="PANTHER" id="PTHR31490">
    <property type="entry name" value="GLYCOSYL HYDROLASE"/>
    <property type="match status" value="1"/>
</dbReference>
<evidence type="ECO:0000256" key="1">
    <source>
        <dbReference type="ARBA" id="ARBA00022801"/>
    </source>
</evidence>
<comment type="catalytic activity">
    <reaction evidence="5">
        <text>Endohydrolysis of (1-&gt;4)-beta-D-xylosidic linkages in xylans.</text>
        <dbReference type="EC" id="3.2.1.8"/>
    </reaction>
</comment>
<dbReference type="PROSITE" id="PS51760">
    <property type="entry name" value="GH10_2"/>
    <property type="match status" value="1"/>
</dbReference>
<dbReference type="InterPro" id="IPR017853">
    <property type="entry name" value="GH"/>
</dbReference>
<evidence type="ECO:0000256" key="6">
    <source>
        <dbReference type="SAM" id="MobiDB-lite"/>
    </source>
</evidence>
<keyword evidence="7" id="KW-1133">Transmembrane helix</keyword>
<comment type="caution">
    <text evidence="9">The sequence shown here is derived from an EMBL/GenBank/DDBJ whole genome shotgun (WGS) entry which is preliminary data.</text>
</comment>
<dbReference type="Pfam" id="PF00331">
    <property type="entry name" value="Glyco_hydro_10"/>
    <property type="match status" value="1"/>
</dbReference>
<evidence type="ECO:0000256" key="2">
    <source>
        <dbReference type="ARBA" id="ARBA00023277"/>
    </source>
</evidence>
<keyword evidence="7" id="KW-0472">Membrane</keyword>
<evidence type="ECO:0000256" key="7">
    <source>
        <dbReference type="SAM" id="Phobius"/>
    </source>
</evidence>
<dbReference type="PANTHER" id="PTHR31490:SF90">
    <property type="entry name" value="ENDO-1,4-BETA-XYLANASE A"/>
    <property type="match status" value="1"/>
</dbReference>
<evidence type="ECO:0000256" key="3">
    <source>
        <dbReference type="ARBA" id="ARBA00023295"/>
    </source>
</evidence>
<name>A0ABP6LZ88_9MICC</name>
<keyword evidence="1 5" id="KW-0378">Hydrolase</keyword>
<proteinExistence type="inferred from homology"/>
<evidence type="ECO:0000259" key="8">
    <source>
        <dbReference type="PROSITE" id="PS51760"/>
    </source>
</evidence>
<dbReference type="InterPro" id="IPR044846">
    <property type="entry name" value="GH10"/>
</dbReference>
<keyword evidence="2 5" id="KW-0119">Carbohydrate metabolism</keyword>
<dbReference type="PRINTS" id="PR00134">
    <property type="entry name" value="GLHYDRLASE10"/>
</dbReference>
<feature type="transmembrane region" description="Helical" evidence="7">
    <location>
        <begin position="622"/>
        <end position="641"/>
    </location>
</feature>
<dbReference type="Gene3D" id="3.20.20.80">
    <property type="entry name" value="Glycosidases"/>
    <property type="match status" value="1"/>
</dbReference>
<dbReference type="InterPro" id="IPR001000">
    <property type="entry name" value="GH10_dom"/>
</dbReference>
<dbReference type="RefSeq" id="WP_344685830.1">
    <property type="nucleotide sequence ID" value="NZ_BAAAVT010000009.1"/>
</dbReference>
<protein>
    <recommendedName>
        <fullName evidence="5">Beta-xylanase</fullName>
        <ecNumber evidence="5">3.2.1.8</ecNumber>
    </recommendedName>
</protein>
<dbReference type="SUPFAM" id="SSF51445">
    <property type="entry name" value="(Trans)glycosidases"/>
    <property type="match status" value="1"/>
</dbReference>
<dbReference type="SMART" id="SM00633">
    <property type="entry name" value="Glyco_10"/>
    <property type="match status" value="1"/>
</dbReference>
<reference evidence="10" key="1">
    <citation type="journal article" date="2019" name="Int. J. Syst. Evol. Microbiol.">
        <title>The Global Catalogue of Microorganisms (GCM) 10K type strain sequencing project: providing services to taxonomists for standard genome sequencing and annotation.</title>
        <authorList>
            <consortium name="The Broad Institute Genomics Platform"/>
            <consortium name="The Broad Institute Genome Sequencing Center for Infectious Disease"/>
            <person name="Wu L."/>
            <person name="Ma J."/>
        </authorList>
    </citation>
    <scope>NUCLEOTIDE SEQUENCE [LARGE SCALE GENOMIC DNA]</scope>
    <source>
        <strain evidence="10">JCM 14309</strain>
    </source>
</reference>
<evidence type="ECO:0000313" key="10">
    <source>
        <dbReference type="Proteomes" id="UP001500236"/>
    </source>
</evidence>
<evidence type="ECO:0000256" key="5">
    <source>
        <dbReference type="RuleBase" id="RU361174"/>
    </source>
</evidence>
<keyword evidence="4 5" id="KW-0624">Polysaccharide degradation</keyword>
<evidence type="ECO:0000313" key="9">
    <source>
        <dbReference type="EMBL" id="GAA3064314.1"/>
    </source>
</evidence>
<keyword evidence="7" id="KW-0812">Transmembrane</keyword>
<feature type="region of interest" description="Disordered" evidence="6">
    <location>
        <begin position="535"/>
        <end position="614"/>
    </location>
</feature>
<dbReference type="Proteomes" id="UP001500236">
    <property type="component" value="Unassembled WGS sequence"/>
</dbReference>
<organism evidence="9 10">
    <name type="scientific">Nesterenkonia aethiopica</name>
    <dbReference type="NCBI Taxonomy" id="269144"/>
    <lineage>
        <taxon>Bacteria</taxon>
        <taxon>Bacillati</taxon>
        <taxon>Actinomycetota</taxon>
        <taxon>Actinomycetes</taxon>
        <taxon>Micrococcales</taxon>
        <taxon>Micrococcaceae</taxon>
        <taxon>Nesterenkonia</taxon>
    </lineage>
</organism>
<sequence length="653" mass="70946">MTFENYPALKDHYEDYFHFGIFGRAGGEMEELVHNYASYTPGNEMKPENTQPEKGVFTFDVAEAAMEEHGALNPDMEFSGHTLAWHSQTPTWMWDAPPARYGQPGEYDPDVAQQNLETHIEEVLGHFGPDIKAMDVANEAIGSSDPSDWEASLEKGGGWYPALGADWVEMAFLKAAEVVDENGWDVKLTYNDFGLDNPAKAQVTHAMVQELNERHEGLRPDGKQLIEVIGMQGHYGLDTDVDAIEENIQLFATLPGVEIHITEMDLGVPPGELDEVKENNQGIKYAELFQLYRDYAAGPANTTGNPQVITTVKLAGVRDVMEGWRGGEYAMPFDVDGHAKKALLGILWPEEFLAEHEWMESDYDDDHEPIDGVHVYHAEHGDGYTGANIILGNDDSEWPWSTAGEDDAVAFVPEKDADYRLTVNVTPQGTTAVRVRWVRDESNGGYTARDDATHNDHLVSADETATQIPAYFNDGMVNMGTYDLVTEFTLDGSEEPEGLIGNIAIRGGMGGSAYAINSITVEKIEDDGDELLVNWPEGLDEDEDGTTEDGSAEDDTTEEGTTEDGSAEDGTTEDDSVEDASAGGKDDVAEAGAKNSETPAPDESKTEDAEEDLAATGASGTVGLGLVALLLLAFGAGAIAITKVRRKDADTVS</sequence>
<keyword evidence="10" id="KW-1185">Reference proteome</keyword>
<comment type="similarity">
    <text evidence="5">Belongs to the glycosyl hydrolase 10 (cellulase F) family.</text>
</comment>
<dbReference type="EC" id="3.2.1.8" evidence="5"/>
<feature type="compositionally biased region" description="Acidic residues" evidence="6">
    <location>
        <begin position="538"/>
        <end position="578"/>
    </location>
</feature>
<accession>A0ABP6LZ88</accession>
<gene>
    <name evidence="9" type="ORF">GCM10010529_16730</name>
</gene>
<evidence type="ECO:0000256" key="4">
    <source>
        <dbReference type="ARBA" id="ARBA00023326"/>
    </source>
</evidence>